<dbReference type="GO" id="GO:0016620">
    <property type="term" value="F:oxidoreductase activity, acting on the aldehyde or oxo group of donors, NAD or NADP as acceptor"/>
    <property type="evidence" value="ECO:0007669"/>
    <property type="project" value="InterPro"/>
</dbReference>
<dbReference type="SUPFAM" id="SSF51735">
    <property type="entry name" value="NAD(P)-binding Rossmann-fold domains"/>
    <property type="match status" value="1"/>
</dbReference>
<evidence type="ECO:0000256" key="7">
    <source>
        <dbReference type="PIRSR" id="PIRSR000149-3"/>
    </source>
</evidence>
<accession>A0A1N6SH44</accession>
<evidence type="ECO:0000256" key="1">
    <source>
        <dbReference type="ARBA" id="ARBA00007406"/>
    </source>
</evidence>
<dbReference type="InterPro" id="IPR020830">
    <property type="entry name" value="GlycerAld_3-P_DH_AS"/>
</dbReference>
<dbReference type="OrthoDB" id="9803304at2"/>
<comment type="subunit">
    <text evidence="2">Homotetramer.</text>
</comment>
<comment type="function">
    <text evidence="4">Could be involved in carbon fixation as a component of the Calvin cycle. Catalyzes the oxidative phosphorylation of glyceraldehyde 3-phosphate (G3P) to 1,3-bisphosphoglycerate (BPG) using the cofactor NAD. The first reaction step involves the formation of a hemiacetal intermediate between G3P and a cysteine residue, and this hemiacetal intermediate is then oxidized to a thioester, with concomitant reduction of NAD to NADH. The reduced NADH is then exchanged with the second NAD, and the thioester is attacked by a nucleophilic inorganic phosphate to produce BPG.</text>
</comment>
<feature type="binding site" evidence="6">
    <location>
        <position position="237"/>
    </location>
    <ligand>
        <name>D-glyceraldehyde 3-phosphate</name>
        <dbReference type="ChEBI" id="CHEBI:59776"/>
    </ligand>
</feature>
<name>A0A1N6SH44_9RHOO</name>
<dbReference type="EMBL" id="FTMD01000004">
    <property type="protein sequence ID" value="SIQ40411.1"/>
    <property type="molecule type" value="Genomic_DNA"/>
</dbReference>
<evidence type="ECO:0000256" key="2">
    <source>
        <dbReference type="ARBA" id="ARBA00011881"/>
    </source>
</evidence>
<dbReference type="STRING" id="34027.SAMN05421829_10491"/>
<dbReference type="PROSITE" id="PS00071">
    <property type="entry name" value="GAPDH"/>
    <property type="match status" value="1"/>
</dbReference>
<keyword evidence="3 10" id="KW-0560">Oxidoreductase</keyword>
<evidence type="ECO:0000256" key="8">
    <source>
        <dbReference type="PIRSR" id="PIRSR000149-4"/>
    </source>
</evidence>
<dbReference type="InterPro" id="IPR020828">
    <property type="entry name" value="GlycerAld_3-P_DH_NAD(P)-bd"/>
</dbReference>
<evidence type="ECO:0000256" key="4">
    <source>
        <dbReference type="ARBA" id="ARBA00053147"/>
    </source>
</evidence>
<evidence type="ECO:0000256" key="9">
    <source>
        <dbReference type="RuleBase" id="RU000397"/>
    </source>
</evidence>
<evidence type="ECO:0000256" key="10">
    <source>
        <dbReference type="RuleBase" id="RU361160"/>
    </source>
</evidence>
<dbReference type="InterPro" id="IPR020831">
    <property type="entry name" value="GlycerAld/Erythrose_P_DH"/>
</dbReference>
<dbReference type="CDD" id="cd18126">
    <property type="entry name" value="GAPDH_I_C"/>
    <property type="match status" value="1"/>
</dbReference>
<dbReference type="FunFam" id="3.30.360.10:FF:000002">
    <property type="entry name" value="Glyceraldehyde-3-phosphate dehydrogenase"/>
    <property type="match status" value="1"/>
</dbReference>
<dbReference type="GO" id="GO:0051287">
    <property type="term" value="F:NAD binding"/>
    <property type="evidence" value="ECO:0007669"/>
    <property type="project" value="InterPro"/>
</dbReference>
<dbReference type="FunFam" id="3.40.50.720:FF:000001">
    <property type="entry name" value="Glyceraldehyde-3-phosphate dehydrogenase"/>
    <property type="match status" value="1"/>
</dbReference>
<dbReference type="RefSeq" id="WP_076601459.1">
    <property type="nucleotide sequence ID" value="NZ_FTMD01000004.1"/>
</dbReference>
<dbReference type="Pfam" id="PF00044">
    <property type="entry name" value="Gp_dh_N"/>
    <property type="match status" value="1"/>
</dbReference>
<keyword evidence="7" id="KW-0547">Nucleotide-binding</keyword>
<feature type="active site" description="Nucleophile" evidence="5">
    <location>
        <position position="156"/>
    </location>
</feature>
<sequence>MTIKLAINGYGRIGRCTLRALYELGLRDQFEIVAINASGDLATNAHLTKYDTTHGRFAFPVETEGDNVLIVNGDRIPFFSTKDPLGVNWGALGVDVLLECTGAYTAKAKAEVLLKQGAKKVLISAPGGDDVDATIVYGVNHDVLTSAMTVVSNASCTTNCLAPVAKVLQDNIGIEKGLMTTVHAYTNDQVLVDVRHKDLRRARAAAQNIIPTKTGAAKAVGLVLPALKGKFDGFALRVPVMNVSLVDLTFTASRATSKEEINALMKEASKGALKGVLAVNEDPLVSMDFNHDAHSSIFDATQTRVMEGNLVKVLAWYDNEWGYSCRMLDAARAFHNAK</sequence>
<dbReference type="Gene3D" id="3.40.50.720">
    <property type="entry name" value="NAD(P)-binding Rossmann-like Domain"/>
    <property type="match status" value="1"/>
</dbReference>
<dbReference type="SMART" id="SM00846">
    <property type="entry name" value="Gp_dh_N"/>
    <property type="match status" value="1"/>
</dbReference>
<proteinExistence type="inferred from homology"/>
<evidence type="ECO:0000256" key="3">
    <source>
        <dbReference type="ARBA" id="ARBA00023002"/>
    </source>
</evidence>
<dbReference type="NCBIfam" id="TIGR01534">
    <property type="entry name" value="GAPDH-I"/>
    <property type="match status" value="1"/>
</dbReference>
<feature type="binding site" evidence="6">
    <location>
        <begin position="214"/>
        <end position="215"/>
    </location>
    <ligand>
        <name>D-glyceraldehyde 3-phosphate</name>
        <dbReference type="ChEBI" id="CHEBI:59776"/>
    </ligand>
</feature>
<protein>
    <recommendedName>
        <fullName evidence="10">Glyceraldehyde-3-phosphate dehydrogenase</fullName>
        <ecNumber evidence="10">1.2.1.-</ecNumber>
    </recommendedName>
</protein>
<organism evidence="12 13">
    <name type="scientific">Aromatoleum tolulyticum</name>
    <dbReference type="NCBI Taxonomy" id="34027"/>
    <lineage>
        <taxon>Bacteria</taxon>
        <taxon>Pseudomonadati</taxon>
        <taxon>Pseudomonadota</taxon>
        <taxon>Betaproteobacteria</taxon>
        <taxon>Rhodocyclales</taxon>
        <taxon>Rhodocyclaceae</taxon>
        <taxon>Aromatoleum</taxon>
    </lineage>
</organism>
<dbReference type="Pfam" id="PF02800">
    <property type="entry name" value="Gp_dh_C"/>
    <property type="match status" value="1"/>
</dbReference>
<dbReference type="GO" id="GO:0006006">
    <property type="term" value="P:glucose metabolic process"/>
    <property type="evidence" value="ECO:0007669"/>
    <property type="project" value="InterPro"/>
</dbReference>
<dbReference type="EC" id="1.2.1.-" evidence="10"/>
<gene>
    <name evidence="12" type="ORF">SAMN05421829_10491</name>
</gene>
<comment type="similarity">
    <text evidence="1 9">Belongs to the glyceraldehyde-3-phosphate dehydrogenase family.</text>
</comment>
<dbReference type="InterPro" id="IPR020829">
    <property type="entry name" value="GlycerAld_3-P_DH_cat"/>
</dbReference>
<feature type="site" description="Activates thiol group during catalysis" evidence="8">
    <location>
        <position position="183"/>
    </location>
</feature>
<feature type="domain" description="Glyceraldehyde 3-phosphate dehydrogenase NAD(P) binding" evidence="11">
    <location>
        <begin position="3"/>
        <end position="156"/>
    </location>
</feature>
<dbReference type="SUPFAM" id="SSF55347">
    <property type="entry name" value="Glyceraldehyde-3-phosphate dehydrogenase-like, C-terminal domain"/>
    <property type="match status" value="1"/>
</dbReference>
<feature type="binding site" evidence="7">
    <location>
        <begin position="12"/>
        <end position="13"/>
    </location>
    <ligand>
        <name>NAD(+)</name>
        <dbReference type="ChEBI" id="CHEBI:57540"/>
    </ligand>
</feature>
<dbReference type="PIRSF" id="PIRSF000149">
    <property type="entry name" value="GAP_DH"/>
    <property type="match status" value="1"/>
</dbReference>
<feature type="binding site" evidence="6">
    <location>
        <position position="186"/>
    </location>
    <ligand>
        <name>D-glyceraldehyde 3-phosphate</name>
        <dbReference type="ChEBI" id="CHEBI:59776"/>
    </ligand>
</feature>
<feature type="binding site" evidence="7">
    <location>
        <position position="319"/>
    </location>
    <ligand>
        <name>NAD(+)</name>
        <dbReference type="ChEBI" id="CHEBI:57540"/>
    </ligand>
</feature>
<dbReference type="InterPro" id="IPR036291">
    <property type="entry name" value="NAD(P)-bd_dom_sf"/>
</dbReference>
<reference evidence="13" key="1">
    <citation type="submission" date="2017-01" db="EMBL/GenBank/DDBJ databases">
        <authorList>
            <person name="Varghese N."/>
            <person name="Submissions S."/>
        </authorList>
    </citation>
    <scope>NUCLEOTIDE SEQUENCE [LARGE SCALE GENOMIC DNA]</scope>
    <source>
        <strain evidence="13">ATCC 51758</strain>
    </source>
</reference>
<evidence type="ECO:0000259" key="11">
    <source>
        <dbReference type="SMART" id="SM00846"/>
    </source>
</evidence>
<dbReference type="AlphaFoldDB" id="A0A1N6SH44"/>
<dbReference type="Proteomes" id="UP000186819">
    <property type="component" value="Unassembled WGS sequence"/>
</dbReference>
<evidence type="ECO:0000256" key="6">
    <source>
        <dbReference type="PIRSR" id="PIRSR000149-2"/>
    </source>
</evidence>
<dbReference type="PRINTS" id="PR00078">
    <property type="entry name" value="G3PDHDRGNASE"/>
</dbReference>
<feature type="binding site" evidence="7">
    <location>
        <position position="124"/>
    </location>
    <ligand>
        <name>NAD(+)</name>
        <dbReference type="ChEBI" id="CHEBI:57540"/>
    </ligand>
</feature>
<keyword evidence="13" id="KW-1185">Reference proteome</keyword>
<dbReference type="Gene3D" id="3.30.360.10">
    <property type="entry name" value="Dihydrodipicolinate Reductase, domain 2"/>
    <property type="match status" value="1"/>
</dbReference>
<feature type="binding site" evidence="6">
    <location>
        <begin position="155"/>
        <end position="157"/>
    </location>
    <ligand>
        <name>D-glyceraldehyde 3-phosphate</name>
        <dbReference type="ChEBI" id="CHEBI:59776"/>
    </ligand>
</feature>
<dbReference type="InterPro" id="IPR006424">
    <property type="entry name" value="Glyceraldehyde-3-P_DH_1"/>
</dbReference>
<evidence type="ECO:0000313" key="12">
    <source>
        <dbReference type="EMBL" id="SIQ40411.1"/>
    </source>
</evidence>
<evidence type="ECO:0000256" key="5">
    <source>
        <dbReference type="PIRSR" id="PIRSR000149-1"/>
    </source>
</evidence>
<keyword evidence="7" id="KW-0520">NAD</keyword>
<evidence type="ECO:0000313" key="13">
    <source>
        <dbReference type="Proteomes" id="UP000186819"/>
    </source>
</evidence>
<dbReference type="GO" id="GO:0050661">
    <property type="term" value="F:NADP binding"/>
    <property type="evidence" value="ECO:0007669"/>
    <property type="project" value="InterPro"/>
</dbReference>
<dbReference type="PANTHER" id="PTHR43148">
    <property type="entry name" value="GLYCERALDEHYDE-3-PHOSPHATE DEHYDROGENASE 2"/>
    <property type="match status" value="1"/>
</dbReference>